<keyword evidence="6 7" id="KW-0653">Protein transport</keyword>
<organism evidence="9 10">
    <name type="scientific">Zygosaccharomyces rouxii</name>
    <dbReference type="NCBI Taxonomy" id="4956"/>
    <lineage>
        <taxon>Eukaryota</taxon>
        <taxon>Fungi</taxon>
        <taxon>Dikarya</taxon>
        <taxon>Ascomycota</taxon>
        <taxon>Saccharomycotina</taxon>
        <taxon>Saccharomycetes</taxon>
        <taxon>Saccharomycetales</taxon>
        <taxon>Saccharomycetaceae</taxon>
        <taxon>Zygosaccharomyces</taxon>
    </lineage>
</organism>
<dbReference type="Gene3D" id="2.30.30.380">
    <property type="entry name" value="Zn-finger domain of Sec23/24"/>
    <property type="match status" value="2"/>
</dbReference>
<dbReference type="InterPro" id="IPR011993">
    <property type="entry name" value="PH-like_dom_sf"/>
</dbReference>
<dbReference type="SUPFAM" id="SSF46785">
    <property type="entry name" value="Winged helix' DNA-binding domain"/>
    <property type="match status" value="1"/>
</dbReference>
<dbReference type="Proteomes" id="UP000187013">
    <property type="component" value="Unassembled WGS sequence"/>
</dbReference>
<evidence type="ECO:0000256" key="4">
    <source>
        <dbReference type="ARBA" id="ARBA00022771"/>
    </source>
</evidence>
<dbReference type="EMBL" id="BDGX01000008">
    <property type="protein sequence ID" value="GAV47558.1"/>
    <property type="molecule type" value="Genomic_DNA"/>
</dbReference>
<dbReference type="Pfam" id="PF04157">
    <property type="entry name" value="EAP30"/>
    <property type="match status" value="1"/>
</dbReference>
<dbReference type="Pfam" id="PF11605">
    <property type="entry name" value="Vps36_ESCRT-II"/>
    <property type="match status" value="1"/>
</dbReference>
<keyword evidence="7" id="KW-0967">Endosome</keyword>
<comment type="subcellular location">
    <subcellularLocation>
        <location evidence="7">Cytoplasm</location>
    </subcellularLocation>
    <subcellularLocation>
        <location evidence="7">Endosome</location>
    </subcellularLocation>
</comment>
<dbReference type="InterPro" id="IPR040608">
    <property type="entry name" value="Snf8/Vps36"/>
</dbReference>
<keyword evidence="4" id="KW-0863">Zinc-finger</keyword>
<dbReference type="GO" id="GO:0043328">
    <property type="term" value="P:protein transport to vacuole involved in ubiquitin-dependent protein catabolic process via the multivesicular body sorting pathway"/>
    <property type="evidence" value="ECO:0007669"/>
    <property type="project" value="UniProtKB-UniRule"/>
</dbReference>
<keyword evidence="7" id="KW-0963">Cytoplasm</keyword>
<dbReference type="GO" id="GO:0032266">
    <property type="term" value="F:phosphatidylinositol-3-phosphate binding"/>
    <property type="evidence" value="ECO:0007669"/>
    <property type="project" value="UniProtKB-UniRule"/>
</dbReference>
<dbReference type="PANTHER" id="PTHR13128">
    <property type="entry name" value="VACUOLAR PROTEIN-SORTING-ASSOCIATED PROTEIN 36"/>
    <property type="match status" value="1"/>
</dbReference>
<name>A0A1Q2ZW61_ZYGRO</name>
<dbReference type="eggNOG" id="KOG2760">
    <property type="taxonomic scope" value="Eukaryota"/>
</dbReference>
<proteinExistence type="inferred from homology"/>
<dbReference type="SUPFAM" id="SSF90209">
    <property type="entry name" value="Ran binding protein zinc finger-like"/>
    <property type="match status" value="1"/>
</dbReference>
<dbReference type="InterPro" id="IPR001876">
    <property type="entry name" value="Znf_RanBP2"/>
</dbReference>
<accession>A0A1Q2ZW61</accession>
<dbReference type="SMART" id="SM00547">
    <property type="entry name" value="ZnF_RBZ"/>
    <property type="match status" value="2"/>
</dbReference>
<dbReference type="GO" id="GO:0031902">
    <property type="term" value="C:late endosome membrane"/>
    <property type="evidence" value="ECO:0007669"/>
    <property type="project" value="UniProtKB-UniRule"/>
</dbReference>
<dbReference type="PANTHER" id="PTHR13128:SF12">
    <property type="entry name" value="VACUOLAR PROTEIN-SORTING-ASSOCIATED PROTEIN 36"/>
    <property type="match status" value="1"/>
</dbReference>
<feature type="domain" description="GLUE N-terminal" evidence="8">
    <location>
        <begin position="29"/>
        <end position="305"/>
    </location>
</feature>
<evidence type="ECO:0000313" key="9">
    <source>
        <dbReference type="EMBL" id="GAV47558.1"/>
    </source>
</evidence>
<dbReference type="GO" id="GO:0043130">
    <property type="term" value="F:ubiquitin binding"/>
    <property type="evidence" value="ECO:0007669"/>
    <property type="project" value="UniProtKB-UniRule"/>
</dbReference>
<evidence type="ECO:0000313" key="10">
    <source>
        <dbReference type="Proteomes" id="UP000187013"/>
    </source>
</evidence>
<reference evidence="9 10" key="1">
    <citation type="submission" date="2016-08" db="EMBL/GenBank/DDBJ databases">
        <title>Draft genome sequence of allopolyploid Zygosaccharomyces rouxii.</title>
        <authorList>
            <person name="Watanabe J."/>
            <person name="Uehara K."/>
            <person name="Mogi Y."/>
            <person name="Tsukioka Y."/>
        </authorList>
    </citation>
    <scope>NUCLEOTIDE SEQUENCE [LARGE SCALE GENOMIC DNA]</scope>
    <source>
        <strain evidence="9 10">NBRC 110957</strain>
    </source>
</reference>
<gene>
    <name evidence="9" type="ORF">ZYGR_0H04040</name>
</gene>
<evidence type="ECO:0000256" key="7">
    <source>
        <dbReference type="RuleBase" id="RU367095"/>
    </source>
</evidence>
<comment type="similarity">
    <text evidence="1 7">Belongs to the VPS36 family.</text>
</comment>
<evidence type="ECO:0000256" key="1">
    <source>
        <dbReference type="ARBA" id="ARBA00009697"/>
    </source>
</evidence>
<dbReference type="SUPFAM" id="SSF50729">
    <property type="entry name" value="PH domain-like"/>
    <property type="match status" value="1"/>
</dbReference>
<keyword evidence="5" id="KW-0862">Zinc</keyword>
<evidence type="ECO:0000256" key="2">
    <source>
        <dbReference type="ARBA" id="ARBA00022448"/>
    </source>
</evidence>
<dbReference type="InterPro" id="IPR031558">
    <property type="entry name" value="Vps36-NZF-N"/>
</dbReference>
<dbReference type="AlphaFoldDB" id="A0A1Q2ZW61"/>
<protein>
    <recommendedName>
        <fullName evidence="7">Vacuolar protein-sorting-associated protein 36</fullName>
    </recommendedName>
    <alternativeName>
        <fullName evidence="7">ESCRT-II complex subunit VPS36</fullName>
    </alternativeName>
</protein>
<evidence type="ECO:0000256" key="3">
    <source>
        <dbReference type="ARBA" id="ARBA00022723"/>
    </source>
</evidence>
<dbReference type="GO" id="GO:0008270">
    <property type="term" value="F:zinc ion binding"/>
    <property type="evidence" value="ECO:0007669"/>
    <property type="project" value="UniProtKB-KW"/>
</dbReference>
<evidence type="ECO:0000259" key="8">
    <source>
        <dbReference type="PROSITE" id="PS51495"/>
    </source>
</evidence>
<dbReference type="OrthoDB" id="271448at2759"/>
<dbReference type="GO" id="GO:0000814">
    <property type="term" value="C:ESCRT II complex"/>
    <property type="evidence" value="ECO:0007669"/>
    <property type="project" value="UniProtKB-UniRule"/>
</dbReference>
<evidence type="ECO:0000256" key="5">
    <source>
        <dbReference type="ARBA" id="ARBA00022833"/>
    </source>
</evidence>
<dbReference type="InterPro" id="IPR021648">
    <property type="entry name" value="GLUE_dom"/>
</dbReference>
<dbReference type="Pfam" id="PF16988">
    <property type="entry name" value="Vps36-NZF-N"/>
    <property type="match status" value="1"/>
</dbReference>
<evidence type="ECO:0000256" key="6">
    <source>
        <dbReference type="ARBA" id="ARBA00022927"/>
    </source>
</evidence>
<comment type="caution">
    <text evidence="9">The sequence shown here is derived from an EMBL/GenBank/DDBJ whole genome shotgun (WGS) entry which is preliminary data.</text>
</comment>
<dbReference type="Gene3D" id="2.30.29.30">
    <property type="entry name" value="Pleckstrin-homology domain (PH domain)/Phosphotyrosine-binding domain (PTB)"/>
    <property type="match status" value="1"/>
</dbReference>
<dbReference type="InterPro" id="IPR037855">
    <property type="entry name" value="Vps36"/>
</dbReference>
<keyword evidence="3" id="KW-0479">Metal-binding</keyword>
<comment type="function">
    <text evidence="7">Component of the ESCRT-II complex (endosomal sorting complex required for transport II), which is required for multivesicular body (MVB) formation and sorting of endosomal cargo proteins into MVBs.</text>
</comment>
<dbReference type="InterPro" id="IPR036390">
    <property type="entry name" value="WH_DNA-bd_sf"/>
</dbReference>
<comment type="subunit">
    <text evidence="7">Component of the endosomal sorting complex required for transport II (ESCRT-II).</text>
</comment>
<dbReference type="InterPro" id="IPR036443">
    <property type="entry name" value="Znf_RanBP2_sf"/>
</dbReference>
<dbReference type="Gene3D" id="1.10.10.10">
    <property type="entry name" value="Winged helix-like DNA-binding domain superfamily/Winged helix DNA-binding domain"/>
    <property type="match status" value="2"/>
</dbReference>
<dbReference type="PROSITE" id="PS51495">
    <property type="entry name" value="GLUE"/>
    <property type="match status" value="1"/>
</dbReference>
<keyword evidence="2 7" id="KW-0813">Transport</keyword>
<dbReference type="InterPro" id="IPR036388">
    <property type="entry name" value="WH-like_DNA-bd_sf"/>
</dbReference>
<sequence>MICIRGTLNLEKSLEKDRPINVMECWHFAETTSSGQPILRENEKDILIDQMVGLYHNKSKILNRQKGRIFLTSQRIVYVDDLNPTKNSLSLELSGIESLQFSSRFLRRSARLILFVKKVDDSQVIGPDGKATGYYENCISTWVCPICMMSNETKGEFTESTDPSPICVNCGVAADYEMTKGSLSISLSNDYLKGSSSESSDSKSNDVNQCPACTFINHYQITNCEICGTRLPNSKIRQGTNNGIGFKDSRVHFELEHPISTSKNVNDEVTNFLQISFRKSDGVLFAQATEKALKDLKKTELGSVYNKNLVSVNGVKVKDEGLTDLPLLETKLGKIGITSLEKSGETQLLNNDIIFNNALTDLNRLMSLANDIEQLYTGISPKLLGERKEGGHKPSLILDREKFYNKSLFLDEIAREIYEFAISEFKAEKERLGYVMVTLVDLYAMYNKCMRIGTGLISPQEMREACERFEELGLKNLKLTKINGRVLCLASKNSFDFVKTKILDIVNESAGCDPLLLTQLLNRDSSNAWTFAIITEVLQNCIDHGDIVIDEQISGIHYYRNSYWPVAV</sequence>
<dbReference type="CDD" id="cd13227">
    <property type="entry name" value="PH-GRAM-like_Vps36"/>
    <property type="match status" value="1"/>
</dbReference>